<keyword evidence="2" id="KW-1185">Reference proteome</keyword>
<organism evidence="1 2">
    <name type="scientific">Racocetra persica</name>
    <dbReference type="NCBI Taxonomy" id="160502"/>
    <lineage>
        <taxon>Eukaryota</taxon>
        <taxon>Fungi</taxon>
        <taxon>Fungi incertae sedis</taxon>
        <taxon>Mucoromycota</taxon>
        <taxon>Glomeromycotina</taxon>
        <taxon>Glomeromycetes</taxon>
        <taxon>Diversisporales</taxon>
        <taxon>Gigasporaceae</taxon>
        <taxon>Racocetra</taxon>
    </lineage>
</organism>
<feature type="non-terminal residue" evidence="1">
    <location>
        <position position="973"/>
    </location>
</feature>
<sequence>DSSYGTEDRKFYFVKNALTVDTDNLNWAAPEIMQENAYYTWLAYQKILYKEKSNGEIISHVTKGGREDLNIESSNIPEEYIKIIQEGWKHKAEERIKMDEVSFKLLELENKLRHERSNQLSNFIDVFNLTRNVNLNHGLIINTKKIRPSDFSACIFKIQPNITELHSRKFQAKLVLSSEYKDSFLLENHIDSSAINTKYLEWMNDANPLKNNSVVKDVYLEIQSPQVELIFRKELIKPSEKLVIAIKNALNHQNPYRELMKVFNTYGYFLPERVILGYKLYVMSNLITDKDSSESDVRNDEWTIDDFSLAKYEEFFNKWGDHIKSYNFNSSYLISIDGDIVTRDKIKEWANNFLGNDDQTINSIIKAKVLMTGLYGKLMTQDGIPINNIVVEFKSMNIYGFSATIESFNTSFEVNIENLQIIWILIGVPSEIGIYCPDTRNISILCLDNYAFVPKMGCNTQDPCFRAEIKNYDEGIDVTIHIKESKIMDNEDKFTDVETTFKSEISSKIMDNEDKFTDVETTFKSEISSKIMDNEDKFTDVDTTFKSDISSKIMDNEDKFTDVETTFKSEIASKIMDNEDKFTNVETTFKSEVSSNNDYSDETSNASVELEYSFQCHLQALGQSIRQSGDMKNIISLENITHLGLDLSYNKLDSKVGKTLLNALKRNKVTNLDLSYNNINIEMGKALVEVLQTNTTLTQLNLKSTKIQSETVIDLVKILKSKIPLNDLDLSHIKLNSKAGMTLTKVLENNETLSKLNLSNNDIDLSFRKALVTVLEKNKSLVNLDLSFNNLETEVIVALAKALGSNSKLTHLNLCFINPEFRAEIALAKALETNKTLVSLNLSLNKIGSFEERSLKDHLQKSFSNLTREENIINCVTGKHFKIVLEKNKTLTDLNISSNNISSEAGKTLIDALKHNKTLRKLNLSKNNIGPEAGKRLVGILKTNKALTTINLGSTRIGPKTLDLSHNDIDPKE</sequence>
<evidence type="ECO:0000313" key="2">
    <source>
        <dbReference type="Proteomes" id="UP000789920"/>
    </source>
</evidence>
<protein>
    <submittedName>
        <fullName evidence="1">23960_t:CDS:1</fullName>
    </submittedName>
</protein>
<proteinExistence type="predicted"/>
<feature type="non-terminal residue" evidence="1">
    <location>
        <position position="1"/>
    </location>
</feature>
<dbReference type="Proteomes" id="UP000789920">
    <property type="component" value="Unassembled WGS sequence"/>
</dbReference>
<reference evidence="1" key="1">
    <citation type="submission" date="2021-06" db="EMBL/GenBank/DDBJ databases">
        <authorList>
            <person name="Kallberg Y."/>
            <person name="Tangrot J."/>
            <person name="Rosling A."/>
        </authorList>
    </citation>
    <scope>NUCLEOTIDE SEQUENCE</scope>
    <source>
        <strain evidence="1">MA461A</strain>
    </source>
</reference>
<name>A0ACA9NUW9_9GLOM</name>
<dbReference type="EMBL" id="CAJVQC010016095">
    <property type="protein sequence ID" value="CAG8673225.1"/>
    <property type="molecule type" value="Genomic_DNA"/>
</dbReference>
<evidence type="ECO:0000313" key="1">
    <source>
        <dbReference type="EMBL" id="CAG8673225.1"/>
    </source>
</evidence>
<comment type="caution">
    <text evidence="1">The sequence shown here is derived from an EMBL/GenBank/DDBJ whole genome shotgun (WGS) entry which is preliminary data.</text>
</comment>
<accession>A0ACA9NUW9</accession>
<gene>
    <name evidence="1" type="ORF">RPERSI_LOCUS8771</name>
</gene>